<protein>
    <submittedName>
        <fullName evidence="2">Uncharacterized protein</fullName>
    </submittedName>
</protein>
<dbReference type="Gene3D" id="3.40.50.11350">
    <property type="match status" value="1"/>
</dbReference>
<accession>A0A8S4A274</accession>
<evidence type="ECO:0000313" key="3">
    <source>
        <dbReference type="Proteomes" id="UP000678393"/>
    </source>
</evidence>
<keyword evidence="1" id="KW-0472">Membrane</keyword>
<dbReference type="OrthoDB" id="428346at2759"/>
<gene>
    <name evidence="2" type="ORF">CUNI_LOCUS20942</name>
</gene>
<feature type="transmembrane region" description="Helical" evidence="1">
    <location>
        <begin position="18"/>
        <end position="37"/>
    </location>
</feature>
<proteinExistence type="predicted"/>
<keyword evidence="1" id="KW-0812">Transmembrane</keyword>
<name>A0A8S4A274_9EUPU</name>
<dbReference type="AlphaFoldDB" id="A0A8S4A274"/>
<sequence>MLFFRPLRVCWKHPCGRVLMLVFGLSMLAMVILPQMVTSNHLVRVMSVVYHNDEPENNTWPNKMRETYPPTEIDKPPFIRASLRSSTPVVAAATRTATIEKDKITTSTMNVNNSALKNSSATNQSSSNQTTATKRYLIYVCDHKSYCYGIGDRQRGLVSVYLLAEITNRSFGIIMTSPSNFTEFFKPNLVPWDIPKSELEGKSSFEIVAYGPKVHLGLHEIDFNKVYPQDVVYVRTNHKWQFDLLNNHHYRDKFPAWTKVPTWKLFQVAWLRLMTPTKTLRHELNEILVNIVQDMSDEYTVWQLLNETKCCGNKYINVSSCNNKTCNASELIDLCCNLTSSNKTSDAIKACNDGACSKESNVTGCENITCPSTNTTHCNNQTCTVSTVKDAADNLVTRDCVRHIEDRSKNATELLRLRPFANKYCDEKRPVLKPLMSVESIQKTQGYDKVNIDLVCVHIRVGHSKTLPLENNVRNKPNTVTAVWEFLKPYVANGKHVYLATDSQEVRDQAQNIFGKRMHVSSVPIFHIALVKKGQDERSAFSLTLVEQFLLTTSCRVLVVSYSGFSMKAAQIRDQLPGDASGLYMFKNGAVAPKGVKWLLR</sequence>
<dbReference type="EMBL" id="CAJHNH020008224">
    <property type="protein sequence ID" value="CAG5135384.1"/>
    <property type="molecule type" value="Genomic_DNA"/>
</dbReference>
<organism evidence="2 3">
    <name type="scientific">Candidula unifasciata</name>
    <dbReference type="NCBI Taxonomy" id="100452"/>
    <lineage>
        <taxon>Eukaryota</taxon>
        <taxon>Metazoa</taxon>
        <taxon>Spiralia</taxon>
        <taxon>Lophotrochozoa</taxon>
        <taxon>Mollusca</taxon>
        <taxon>Gastropoda</taxon>
        <taxon>Heterobranchia</taxon>
        <taxon>Euthyneura</taxon>
        <taxon>Panpulmonata</taxon>
        <taxon>Eupulmonata</taxon>
        <taxon>Stylommatophora</taxon>
        <taxon>Helicina</taxon>
        <taxon>Helicoidea</taxon>
        <taxon>Geomitridae</taxon>
        <taxon>Candidula</taxon>
    </lineage>
</organism>
<evidence type="ECO:0000256" key="1">
    <source>
        <dbReference type="SAM" id="Phobius"/>
    </source>
</evidence>
<dbReference type="Proteomes" id="UP000678393">
    <property type="component" value="Unassembled WGS sequence"/>
</dbReference>
<evidence type="ECO:0000313" key="2">
    <source>
        <dbReference type="EMBL" id="CAG5135384.1"/>
    </source>
</evidence>
<comment type="caution">
    <text evidence="2">The sequence shown here is derived from an EMBL/GenBank/DDBJ whole genome shotgun (WGS) entry which is preliminary data.</text>
</comment>
<keyword evidence="1" id="KW-1133">Transmembrane helix</keyword>
<keyword evidence="3" id="KW-1185">Reference proteome</keyword>
<reference evidence="2" key="1">
    <citation type="submission" date="2021-04" db="EMBL/GenBank/DDBJ databases">
        <authorList>
            <consortium name="Molecular Ecology Group"/>
        </authorList>
    </citation>
    <scope>NUCLEOTIDE SEQUENCE</scope>
</reference>